<gene>
    <name evidence="1" type="ORF">A0O21_05775</name>
</gene>
<dbReference type="InterPro" id="IPR029058">
    <property type="entry name" value="AB_hydrolase_fold"/>
</dbReference>
<dbReference type="Proteomes" id="UP000077317">
    <property type="component" value="Chromosome"/>
</dbReference>
<evidence type="ECO:0000313" key="1">
    <source>
        <dbReference type="EMBL" id="AND79568.1"/>
    </source>
</evidence>
<dbReference type="RefSeq" id="WP_067062687.1">
    <property type="nucleotide sequence ID" value="NZ_CP014699.1"/>
</dbReference>
<dbReference type="SUPFAM" id="SSF53474">
    <property type="entry name" value="alpha/beta-Hydrolases"/>
    <property type="match status" value="1"/>
</dbReference>
<dbReference type="Gene3D" id="3.40.50.1820">
    <property type="entry name" value="alpha/beta hydrolase"/>
    <property type="match status" value="1"/>
</dbReference>
<sequence>MAFLQIEYHSQVLGMERQVNVIYPDAAELSETEAKDTDIPVLYLLHGMGGNENSWQKRTNIERLLRHTNLIVVMPSTDLGWYTDTAYGMSYFTAIAVELPQVLQRFFPYMSKKREKTFIAGLSMGGYGAYKIALATDKFSYAASFSGALGLGLDGQEIAENTGEKKAYWEGIFGDLKSEKTAQHLLTHVAEKSDKKTKFYAWCGYEDYLYQSNETAVKELTALGLDIDYHTSHGKHEWYYWNLQLDKLFEWLPIDYVKEERLI</sequence>
<keyword evidence="2" id="KW-1185">Reference proteome</keyword>
<dbReference type="PANTHER" id="PTHR48098">
    <property type="entry name" value="ENTEROCHELIN ESTERASE-RELATED"/>
    <property type="match status" value="1"/>
</dbReference>
<dbReference type="EMBL" id="CP014699">
    <property type="protein sequence ID" value="AND79568.1"/>
    <property type="molecule type" value="Genomic_DNA"/>
</dbReference>
<proteinExistence type="predicted"/>
<reference evidence="2" key="2">
    <citation type="submission" date="2016-03" db="EMBL/GenBank/DDBJ databases">
        <title>Streptococcus antelopensis sp. nov., isolated from the feces of the Tibetan antelope (Pantholops hodgsonii) in Hoh Xil National Nature Reserve, Qinghai, China.</title>
        <authorList>
            <person name="Bai X."/>
        </authorList>
    </citation>
    <scope>NUCLEOTIDE SEQUENCE [LARGE SCALE GENOMIC DNA]</scope>
    <source>
        <strain evidence="2">TA 26</strain>
    </source>
</reference>
<protein>
    <submittedName>
        <fullName evidence="1">Acetylesterase</fullName>
    </submittedName>
</protein>
<accession>A0A172Q7Z4</accession>
<dbReference type="OrthoDB" id="9803578at2"/>
<dbReference type="InterPro" id="IPR050583">
    <property type="entry name" value="Mycobacterial_A85_antigen"/>
</dbReference>
<evidence type="ECO:0000313" key="2">
    <source>
        <dbReference type="Proteomes" id="UP000077317"/>
    </source>
</evidence>
<dbReference type="KEGG" id="spat:A0O21_05775"/>
<dbReference type="InterPro" id="IPR000801">
    <property type="entry name" value="Esterase-like"/>
</dbReference>
<dbReference type="PANTHER" id="PTHR48098:SF1">
    <property type="entry name" value="DIACYLGLYCEROL ACYLTRANSFERASE_MYCOLYLTRANSFERASE AG85A"/>
    <property type="match status" value="1"/>
</dbReference>
<dbReference type="AlphaFoldDB" id="A0A172Q7Z4"/>
<reference evidence="1 2" key="1">
    <citation type="journal article" date="2016" name="Int. J. Syst. Evol. Microbiol.">
        <title>Streptococcuspantholopis sp. nov., isolated from faeces of the Tibetan antelope (Pantholops hodgsonii).</title>
        <authorList>
            <person name="Bai X."/>
            <person name="Xiong Y."/>
            <person name="Lu S."/>
            <person name="Jin D."/>
            <person name="Lai X."/>
            <person name="Yang J."/>
            <person name="Niu L."/>
            <person name="Hu S."/>
            <person name="Meng X."/>
            <person name="Pu J."/>
            <person name="Ye C."/>
            <person name="Xu J."/>
        </authorList>
    </citation>
    <scope>NUCLEOTIDE SEQUENCE [LARGE SCALE GENOMIC DNA]</scope>
    <source>
        <strain evidence="1 2">TA 26</strain>
    </source>
</reference>
<name>A0A172Q7Z4_9STRE</name>
<dbReference type="GO" id="GO:0016747">
    <property type="term" value="F:acyltransferase activity, transferring groups other than amino-acyl groups"/>
    <property type="evidence" value="ECO:0007669"/>
    <property type="project" value="TreeGrafter"/>
</dbReference>
<organism evidence="1 2">
    <name type="scientific">Streptococcus pantholopis</name>
    <dbReference type="NCBI Taxonomy" id="1811193"/>
    <lineage>
        <taxon>Bacteria</taxon>
        <taxon>Bacillati</taxon>
        <taxon>Bacillota</taxon>
        <taxon>Bacilli</taxon>
        <taxon>Lactobacillales</taxon>
        <taxon>Streptococcaceae</taxon>
        <taxon>Streptococcus</taxon>
    </lineage>
</organism>
<dbReference type="Pfam" id="PF00756">
    <property type="entry name" value="Esterase"/>
    <property type="match status" value="1"/>
</dbReference>